<evidence type="ECO:0000313" key="2">
    <source>
        <dbReference type="EMBL" id="HEC57651.1"/>
    </source>
</evidence>
<dbReference type="Proteomes" id="UP000885936">
    <property type="component" value="Unassembled WGS sequence"/>
</dbReference>
<evidence type="ECO:0000313" key="4">
    <source>
        <dbReference type="Proteomes" id="UP000185779"/>
    </source>
</evidence>
<organism evidence="3 4">
    <name type="scientific">Candidatus Syntropharchaeum butanivorans</name>
    <dbReference type="NCBI Taxonomy" id="1839936"/>
    <lineage>
        <taxon>Archaea</taxon>
        <taxon>Methanobacteriati</taxon>
        <taxon>Methanobacteriota</taxon>
        <taxon>Stenosarchaea group</taxon>
        <taxon>Methanomicrobia</taxon>
        <taxon>Methanosarcinales</taxon>
        <taxon>ANME-2 cluster</taxon>
        <taxon>Candidatus Syntropharchaeum</taxon>
    </lineage>
</organism>
<gene>
    <name evidence="2" type="ORF">ENI32_07240</name>
    <name evidence="3" type="ORF">SBU_000581</name>
</gene>
<comment type="caution">
    <text evidence="3">The sequence shown here is derived from an EMBL/GenBank/DDBJ whole genome shotgun (WGS) entry which is preliminary data.</text>
</comment>
<dbReference type="Proteomes" id="UP000185779">
    <property type="component" value="Unassembled WGS sequence"/>
</dbReference>
<dbReference type="AlphaFoldDB" id="A0A1F2P624"/>
<keyword evidence="4" id="KW-1185">Reference proteome</keyword>
<dbReference type="STRING" id="1839936.SBU_000581"/>
<evidence type="ECO:0000313" key="3">
    <source>
        <dbReference type="EMBL" id="OFV66614.1"/>
    </source>
</evidence>
<reference evidence="3 4" key="1">
    <citation type="submission" date="2016-05" db="EMBL/GenBank/DDBJ databases">
        <title>Microbial consortia oxidize butane by reversing methanogenesis.</title>
        <authorList>
            <person name="Laso-Perez R."/>
            <person name="Richter M."/>
            <person name="Wegener G."/>
            <person name="Musat F."/>
        </authorList>
    </citation>
    <scope>NUCLEOTIDE SEQUENCE [LARGE SCALE GENOMIC DNA]</scope>
    <source>
        <strain evidence="3">BOX1</strain>
    </source>
</reference>
<sequence length="441" mass="50246">MDLLTGEFIKKNARIEDYDLGKIIYDLIMDDFTGYVRISTADDGFVDKYLLIENGKIIGSSEESSDSTINGWDACKNFLRCKKGWFDICALQPHEMSLVKKWNKDSLFTLMEDMISIITELEEGKGTIIDTWGDGVLAIDSKGRPYLLLDWDRDDRAASDDTPQDDEVQQEETPEEEFRIKIDIGESRCFVGDVISFLIQVECEDDGEIFDLDIKISIDGEEQKSFIRMIEVGKFQEIEFVPEKPGEGEILVIASPIGSENKHEYRERFKIEEMREDESPEIVDVFQDLKLDLDIDSLKDVIESEGLGHMLMDKPDSDAPGVEEGTSRSQDNTEEDDHERLGGLISREIQVFGKKNRIKILSTSVVINEAINVYVWYEFGLLSKLKHLNDAELAALLEREITEELDSNGIKITLPLNVVMNMGVKGKKKRFEDKLADAFDF</sequence>
<accession>A0A1F2P624</accession>
<reference evidence="2" key="2">
    <citation type="journal article" date="2020" name="mSystems">
        <title>Genome- and Community-Level Interaction Insights into Carbon Utilization and Element Cycling Functions of Hydrothermarchaeota in Hydrothermal Sediment.</title>
        <authorList>
            <person name="Zhou Z."/>
            <person name="Liu Y."/>
            <person name="Xu W."/>
            <person name="Pan J."/>
            <person name="Luo Z.H."/>
            <person name="Li M."/>
        </authorList>
    </citation>
    <scope>NUCLEOTIDE SEQUENCE [LARGE SCALE GENOMIC DNA]</scope>
    <source>
        <strain evidence="2">HyVt-386</strain>
    </source>
</reference>
<dbReference type="EMBL" id="DRIE01000120">
    <property type="protein sequence ID" value="HEC57651.1"/>
    <property type="molecule type" value="Genomic_DNA"/>
</dbReference>
<evidence type="ECO:0000256" key="1">
    <source>
        <dbReference type="SAM" id="MobiDB-lite"/>
    </source>
</evidence>
<dbReference type="EMBL" id="LYOR01000002">
    <property type="protein sequence ID" value="OFV66614.1"/>
    <property type="molecule type" value="Genomic_DNA"/>
</dbReference>
<feature type="region of interest" description="Disordered" evidence="1">
    <location>
        <begin position="309"/>
        <end position="340"/>
    </location>
</feature>
<name>A0A1F2P624_9EURY</name>
<protein>
    <submittedName>
        <fullName evidence="3">Uncharacterized protein</fullName>
    </submittedName>
</protein>
<proteinExistence type="predicted"/>